<feature type="compositionally biased region" description="Basic and acidic residues" evidence="13">
    <location>
        <begin position="615"/>
        <end position="624"/>
    </location>
</feature>
<reference evidence="16" key="1">
    <citation type="submission" date="2020-11" db="EMBL/GenBank/DDBJ databases">
        <authorList>
            <person name="Tran Van P."/>
        </authorList>
    </citation>
    <scope>NUCLEOTIDE SEQUENCE</scope>
</reference>
<keyword evidence="11" id="KW-0539">Nucleus</keyword>
<dbReference type="GO" id="GO:0005694">
    <property type="term" value="C:chromosome"/>
    <property type="evidence" value="ECO:0007669"/>
    <property type="project" value="TreeGrafter"/>
</dbReference>
<dbReference type="CDD" id="cd18794">
    <property type="entry name" value="SF2_C_RecQ"/>
    <property type="match status" value="1"/>
</dbReference>
<dbReference type="PANTHER" id="PTHR13710:SF105">
    <property type="entry name" value="ATP-DEPENDENT DNA HELICASE Q1"/>
    <property type="match status" value="1"/>
</dbReference>
<dbReference type="NCBIfam" id="TIGR00614">
    <property type="entry name" value="recQ_fam"/>
    <property type="match status" value="1"/>
</dbReference>
<evidence type="ECO:0000259" key="15">
    <source>
        <dbReference type="PROSITE" id="PS51194"/>
    </source>
</evidence>
<evidence type="ECO:0000256" key="1">
    <source>
        <dbReference type="ARBA" id="ARBA00005446"/>
    </source>
</evidence>
<organism evidence="16">
    <name type="scientific">Oppiella nova</name>
    <dbReference type="NCBI Taxonomy" id="334625"/>
    <lineage>
        <taxon>Eukaryota</taxon>
        <taxon>Metazoa</taxon>
        <taxon>Ecdysozoa</taxon>
        <taxon>Arthropoda</taxon>
        <taxon>Chelicerata</taxon>
        <taxon>Arachnida</taxon>
        <taxon>Acari</taxon>
        <taxon>Acariformes</taxon>
        <taxon>Sarcoptiformes</taxon>
        <taxon>Oribatida</taxon>
        <taxon>Brachypylina</taxon>
        <taxon>Oppioidea</taxon>
        <taxon>Oppiidae</taxon>
        <taxon>Oppiella</taxon>
    </lineage>
</organism>
<keyword evidence="5 11" id="KW-0347">Helicase</keyword>
<dbReference type="GO" id="GO:0043138">
    <property type="term" value="F:3'-5' DNA helicase activity"/>
    <property type="evidence" value="ECO:0007669"/>
    <property type="project" value="UniProtKB-EC"/>
</dbReference>
<evidence type="ECO:0000256" key="3">
    <source>
        <dbReference type="ARBA" id="ARBA00022741"/>
    </source>
</evidence>
<dbReference type="InterPro" id="IPR027417">
    <property type="entry name" value="P-loop_NTPase"/>
</dbReference>
<feature type="domain" description="Helicase ATP-binding" evidence="14">
    <location>
        <begin position="99"/>
        <end position="274"/>
    </location>
</feature>
<proteinExistence type="inferred from homology"/>
<dbReference type="PANTHER" id="PTHR13710">
    <property type="entry name" value="DNA HELICASE RECQ FAMILY MEMBER"/>
    <property type="match status" value="1"/>
</dbReference>
<evidence type="ECO:0000313" key="17">
    <source>
        <dbReference type="Proteomes" id="UP000728032"/>
    </source>
</evidence>
<dbReference type="SUPFAM" id="SSF52540">
    <property type="entry name" value="P-loop containing nucleoside triphosphate hydrolases"/>
    <property type="match status" value="1"/>
</dbReference>
<dbReference type="GO" id="GO:0005737">
    <property type="term" value="C:cytoplasm"/>
    <property type="evidence" value="ECO:0007669"/>
    <property type="project" value="TreeGrafter"/>
</dbReference>
<comment type="catalytic activity">
    <reaction evidence="10 11">
        <text>ATP + H2O = ADP + phosphate + H(+)</text>
        <dbReference type="Rhea" id="RHEA:13065"/>
        <dbReference type="ChEBI" id="CHEBI:15377"/>
        <dbReference type="ChEBI" id="CHEBI:15378"/>
        <dbReference type="ChEBI" id="CHEBI:30616"/>
        <dbReference type="ChEBI" id="CHEBI:43474"/>
        <dbReference type="ChEBI" id="CHEBI:456216"/>
    </reaction>
</comment>
<keyword evidence="7" id="KW-0238">DNA-binding</keyword>
<evidence type="ECO:0000256" key="5">
    <source>
        <dbReference type="ARBA" id="ARBA00022806"/>
    </source>
</evidence>
<feature type="region of interest" description="Disordered" evidence="13">
    <location>
        <begin position="606"/>
        <end position="630"/>
    </location>
</feature>
<dbReference type="EMBL" id="CAJPVJ010001705">
    <property type="protein sequence ID" value="CAG2165163.1"/>
    <property type="molecule type" value="Genomic_DNA"/>
</dbReference>
<dbReference type="SMART" id="SM00487">
    <property type="entry name" value="DEXDc"/>
    <property type="match status" value="1"/>
</dbReference>
<dbReference type="InterPro" id="IPR004589">
    <property type="entry name" value="DNA_helicase_ATP-dep_RecQ"/>
</dbReference>
<evidence type="ECO:0000259" key="14">
    <source>
        <dbReference type="PROSITE" id="PS51192"/>
    </source>
</evidence>
<feature type="non-terminal residue" evidence="16">
    <location>
        <position position="1"/>
    </location>
</feature>
<keyword evidence="6 11" id="KW-0067">ATP-binding</keyword>
<protein>
    <recommendedName>
        <fullName evidence="11">ATP-dependent DNA helicase</fullName>
        <ecNumber evidence="11">5.6.2.4</ecNumber>
    </recommendedName>
</protein>
<evidence type="ECO:0000256" key="10">
    <source>
        <dbReference type="ARBA" id="ARBA00049360"/>
    </source>
</evidence>
<dbReference type="Proteomes" id="UP000728032">
    <property type="component" value="Unassembled WGS sequence"/>
</dbReference>
<comment type="similarity">
    <text evidence="1 11">Belongs to the helicase family. RecQ subfamily.</text>
</comment>
<dbReference type="FunFam" id="3.40.50.300:FF:001544">
    <property type="entry name" value="ATP-dependent DNA helicase"/>
    <property type="match status" value="1"/>
</dbReference>
<dbReference type="Pfam" id="PF00271">
    <property type="entry name" value="Helicase_C"/>
    <property type="match status" value="1"/>
</dbReference>
<keyword evidence="2" id="KW-0479">Metal-binding</keyword>
<dbReference type="Gene3D" id="3.40.50.300">
    <property type="entry name" value="P-loop containing nucleotide triphosphate hydrolases"/>
    <property type="match status" value="2"/>
</dbReference>
<evidence type="ECO:0000256" key="12">
    <source>
        <dbReference type="SAM" id="Coils"/>
    </source>
</evidence>
<evidence type="ECO:0000256" key="4">
    <source>
        <dbReference type="ARBA" id="ARBA00022801"/>
    </source>
</evidence>
<comment type="subcellular location">
    <subcellularLocation>
        <location evidence="11">Nucleus</location>
    </subcellularLocation>
</comment>
<dbReference type="PROSITE" id="PS51194">
    <property type="entry name" value="HELICASE_CTER"/>
    <property type="match status" value="1"/>
</dbReference>
<evidence type="ECO:0000256" key="9">
    <source>
        <dbReference type="ARBA" id="ARBA00034617"/>
    </source>
</evidence>
<dbReference type="GO" id="GO:0046872">
    <property type="term" value="F:metal ion binding"/>
    <property type="evidence" value="ECO:0007669"/>
    <property type="project" value="UniProtKB-KW"/>
</dbReference>
<dbReference type="AlphaFoldDB" id="A0A7R9LMP4"/>
<dbReference type="GO" id="GO:0009378">
    <property type="term" value="F:four-way junction helicase activity"/>
    <property type="evidence" value="ECO:0007669"/>
    <property type="project" value="TreeGrafter"/>
</dbReference>
<evidence type="ECO:0000256" key="8">
    <source>
        <dbReference type="ARBA" id="ARBA00023235"/>
    </source>
</evidence>
<dbReference type="GO" id="GO:0005524">
    <property type="term" value="F:ATP binding"/>
    <property type="evidence" value="ECO:0007669"/>
    <property type="project" value="UniProtKB-KW"/>
</dbReference>
<gene>
    <name evidence="16" type="ORF">ONB1V03_LOCUS4709</name>
</gene>
<dbReference type="EMBL" id="OC916530">
    <property type="protein sequence ID" value="CAD7644518.1"/>
    <property type="molecule type" value="Genomic_DNA"/>
</dbReference>
<dbReference type="InterPro" id="IPR001650">
    <property type="entry name" value="Helicase_C-like"/>
</dbReference>
<dbReference type="InterPro" id="IPR032284">
    <property type="entry name" value="RecQ_Zn-bd"/>
</dbReference>
<dbReference type="Pfam" id="PF00270">
    <property type="entry name" value="DEAD"/>
    <property type="match status" value="1"/>
</dbReference>
<dbReference type="InterPro" id="IPR036388">
    <property type="entry name" value="WH-like_DNA-bd_sf"/>
</dbReference>
<dbReference type="CDD" id="cd18015">
    <property type="entry name" value="DEXHc_RecQ1"/>
    <property type="match status" value="1"/>
</dbReference>
<keyword evidence="3 11" id="KW-0547">Nucleotide-binding</keyword>
<evidence type="ECO:0000256" key="2">
    <source>
        <dbReference type="ARBA" id="ARBA00022723"/>
    </source>
</evidence>
<feature type="coiled-coil region" evidence="12">
    <location>
        <begin position="14"/>
        <end position="62"/>
    </location>
</feature>
<dbReference type="EC" id="5.6.2.4" evidence="11"/>
<keyword evidence="12" id="KW-0175">Coiled coil</keyword>
<feature type="domain" description="Helicase C-terminal" evidence="15">
    <location>
        <begin position="303"/>
        <end position="447"/>
    </location>
</feature>
<keyword evidence="8" id="KW-0413">Isomerase</keyword>
<evidence type="ECO:0000256" key="6">
    <source>
        <dbReference type="ARBA" id="ARBA00022840"/>
    </source>
</evidence>
<dbReference type="InterPro" id="IPR014001">
    <property type="entry name" value="Helicase_ATP-bd"/>
</dbReference>
<keyword evidence="4 11" id="KW-0378">Hydrolase</keyword>
<evidence type="ECO:0000313" key="16">
    <source>
        <dbReference type="EMBL" id="CAD7644518.1"/>
    </source>
</evidence>
<dbReference type="GO" id="GO:0016787">
    <property type="term" value="F:hydrolase activity"/>
    <property type="evidence" value="ECO:0007669"/>
    <property type="project" value="UniProtKB-KW"/>
</dbReference>
<sequence length="630" mass="71449">ISLSTTDPTVMSSTQALNQEIRESKRELQQIQEQIMTLRSRKRQLDTKIASLETQLQSHSETDYQKFATDSYDWSQKVHKLLETVFGHKKFRSYQLMAINATLSATDCLLVMPTGGGKSLCFQLPALVNNGLTLVVSPLISLMEDQVNGLKELRIPTAVVSGQTTREENNRVLQAIADPNSDLKIVYVTPEKMAKSKRFMSQLEKCYRNGRLDRVVIDEVHCCSQWGHDFRTDYQFLGVLKTQFSKAPILGLTATATSAVILDIQKILSIEGCVVLKDSFFRRNLRYFIVKIDAKRDDQIAEIADQLLTKYANQSGIIYCLTIKDVEEVTLKLNSLGVKAGGYHASLEPDARSRCHRKWSQNKFQVIVATVAFGMGINKLDLRFVIHFSMSKSLENYYQETGRAGRDGKPADCILYYRFADIFRATSLVFSEKNGLSNVYSMLAYCLNDSVCRKEQIATYFGDKWTDNCDQMCDNCMIAEDLTAIDATKYLEDIIKILDNASNVSERMTALKLMDAWFAKGNKKLRLDDISVPIIGRHVCQQIIGLLLVDGYLKEDFHFTPYSTISYLIVGSRSHLRRKGHTITYYLISSPKPKIKQNNSLCQKTVKEKKVKKQKTSDNNKPSDDVICID</sequence>
<dbReference type="SMART" id="SM00490">
    <property type="entry name" value="HELICc"/>
    <property type="match status" value="1"/>
</dbReference>
<dbReference type="InterPro" id="IPR011545">
    <property type="entry name" value="DEAD/DEAH_box_helicase_dom"/>
</dbReference>
<dbReference type="Gene3D" id="1.10.10.10">
    <property type="entry name" value="Winged helix-like DNA-binding domain superfamily/Winged helix DNA-binding domain"/>
    <property type="match status" value="1"/>
</dbReference>
<dbReference type="GO" id="GO:0005634">
    <property type="term" value="C:nucleus"/>
    <property type="evidence" value="ECO:0007669"/>
    <property type="project" value="UniProtKB-SubCell"/>
</dbReference>
<dbReference type="GO" id="GO:0000724">
    <property type="term" value="P:double-strand break repair via homologous recombination"/>
    <property type="evidence" value="ECO:0007669"/>
    <property type="project" value="TreeGrafter"/>
</dbReference>
<evidence type="ECO:0000256" key="7">
    <source>
        <dbReference type="ARBA" id="ARBA00023125"/>
    </source>
</evidence>
<dbReference type="OrthoDB" id="10261556at2759"/>
<accession>A0A7R9LMP4</accession>
<evidence type="ECO:0000256" key="11">
    <source>
        <dbReference type="RuleBase" id="RU364117"/>
    </source>
</evidence>
<dbReference type="GO" id="GO:0003677">
    <property type="term" value="F:DNA binding"/>
    <property type="evidence" value="ECO:0007669"/>
    <property type="project" value="UniProtKB-KW"/>
</dbReference>
<dbReference type="PROSITE" id="PS51192">
    <property type="entry name" value="HELICASE_ATP_BIND_1"/>
    <property type="match status" value="1"/>
</dbReference>
<dbReference type="FunFam" id="3.40.50.300:FF:001975">
    <property type="entry name" value="ATP-dependent DNA helicase"/>
    <property type="match status" value="1"/>
</dbReference>
<evidence type="ECO:0000256" key="13">
    <source>
        <dbReference type="SAM" id="MobiDB-lite"/>
    </source>
</evidence>
<dbReference type="Pfam" id="PF16124">
    <property type="entry name" value="RecQ_Zn_bind"/>
    <property type="match status" value="1"/>
</dbReference>
<name>A0A7R9LMP4_9ACAR</name>
<comment type="catalytic activity">
    <reaction evidence="9 11">
        <text>Couples ATP hydrolysis with the unwinding of duplex DNA by translocating in the 3'-5' direction.</text>
        <dbReference type="EC" id="5.6.2.4"/>
    </reaction>
</comment>
<keyword evidence="17" id="KW-1185">Reference proteome</keyword>